<dbReference type="PROSITE" id="PS51257">
    <property type="entry name" value="PROKAR_LIPOPROTEIN"/>
    <property type="match status" value="1"/>
</dbReference>
<gene>
    <name evidence="4" type="ORF">L0668_07205</name>
</gene>
<dbReference type="PANTHER" id="PTHR43751:SF6">
    <property type="entry name" value="N-ACETYLGALACTOSAMINE-6-O-SULFATASE"/>
    <property type="match status" value="1"/>
</dbReference>
<organism evidence="4 5">
    <name type="scientific">Paraglaciecola algarum</name>
    <dbReference type="NCBI Taxonomy" id="3050085"/>
    <lineage>
        <taxon>Bacteria</taxon>
        <taxon>Pseudomonadati</taxon>
        <taxon>Pseudomonadota</taxon>
        <taxon>Gammaproteobacteria</taxon>
        <taxon>Alteromonadales</taxon>
        <taxon>Alteromonadaceae</taxon>
        <taxon>Paraglaciecola</taxon>
    </lineage>
</organism>
<dbReference type="SUPFAM" id="SSF53649">
    <property type="entry name" value="Alkaline phosphatase-like"/>
    <property type="match status" value="1"/>
</dbReference>
<dbReference type="InterPro" id="IPR017850">
    <property type="entry name" value="Alkaline_phosphatase_core_sf"/>
</dbReference>
<evidence type="ECO:0000256" key="2">
    <source>
        <dbReference type="ARBA" id="ARBA00022801"/>
    </source>
</evidence>
<dbReference type="EMBL" id="JAKGAS010000003">
    <property type="protein sequence ID" value="MCF2947888.1"/>
    <property type="molecule type" value="Genomic_DNA"/>
</dbReference>
<sequence length="519" mass="57259">MKFCKVSLLSAFILSACGQIEQPTQPDSPANSALATKPNVVIFYVDDLGYGDLGVYGAKGVETPNVDALAENGIRFTDAHTSASTCTPSRYSLLAGEHAFRKNARILKGDAPLLIGIDQPTLPRMLKKAGYKTAVVGKWHLGLGNGNVDWNQAIKPGPLEIGFDYSFLLPATGDRVPTVYMQNHHVLNLSKDDPISVNYKNKIGNRPTGNENPELVRQLPSDDGHSKTIINGISRMGWMAGGKSAEWVDENFYQVFTNKANNFIANNSDKPFFLFFSFHDIHVPRLPNKKFQGKSDMGLRGDAIVQMDWITGQVVNQLKSKGVLDNTLIIFTSDNGAVLSDGYEDRAIELVGEHQANGIYRGGKYSAYEAGTRVPTIVHFPNQVKPGVSDALMSQIDIYASLANYLDIDLADNEAIDSEIHTQAWLNADKGGRQELAEESATLSLRDGQWKYIRPMINGEKRAQYTWQRKQLETGTSSKPQLFNLAKDPSEQTNLASIYADRVAIMEAKLQQLEAKTTR</sequence>
<dbReference type="Gene3D" id="3.40.720.10">
    <property type="entry name" value="Alkaline Phosphatase, subunit A"/>
    <property type="match status" value="1"/>
</dbReference>
<evidence type="ECO:0000259" key="3">
    <source>
        <dbReference type="Pfam" id="PF00884"/>
    </source>
</evidence>
<evidence type="ECO:0000313" key="5">
    <source>
        <dbReference type="Proteomes" id="UP001521137"/>
    </source>
</evidence>
<dbReference type="InterPro" id="IPR024607">
    <property type="entry name" value="Sulfatase_CS"/>
</dbReference>
<name>A0ABS9D781_9ALTE</name>
<proteinExistence type="inferred from homology"/>
<accession>A0ABS9D781</accession>
<dbReference type="PROSITE" id="PS00523">
    <property type="entry name" value="SULFATASE_1"/>
    <property type="match status" value="1"/>
</dbReference>
<reference evidence="4 5" key="1">
    <citation type="submission" date="2022-01" db="EMBL/GenBank/DDBJ databases">
        <title>Paraglaciecola sp. G1-23.</title>
        <authorList>
            <person name="Jin M.S."/>
            <person name="Han D.M."/>
            <person name="Kim H.M."/>
            <person name="Jeon C.O."/>
        </authorList>
    </citation>
    <scope>NUCLEOTIDE SEQUENCE [LARGE SCALE GENOMIC DNA]</scope>
    <source>
        <strain evidence="4 5">G1-23</strain>
    </source>
</reference>
<keyword evidence="2" id="KW-0378">Hydrolase</keyword>
<dbReference type="CDD" id="cd16143">
    <property type="entry name" value="ARS_like"/>
    <property type="match status" value="1"/>
</dbReference>
<evidence type="ECO:0000256" key="1">
    <source>
        <dbReference type="ARBA" id="ARBA00008779"/>
    </source>
</evidence>
<comment type="similarity">
    <text evidence="1">Belongs to the sulfatase family.</text>
</comment>
<dbReference type="Pfam" id="PF00884">
    <property type="entry name" value="Sulfatase"/>
    <property type="match status" value="1"/>
</dbReference>
<protein>
    <submittedName>
        <fullName evidence="4">Arylsulfatase</fullName>
    </submittedName>
</protein>
<feature type="domain" description="Sulfatase N-terminal" evidence="3">
    <location>
        <begin position="38"/>
        <end position="407"/>
    </location>
</feature>
<dbReference type="InterPro" id="IPR052701">
    <property type="entry name" value="GAG_Ulvan_Degrading_Sulfatases"/>
</dbReference>
<dbReference type="Proteomes" id="UP001521137">
    <property type="component" value="Unassembled WGS sequence"/>
</dbReference>
<dbReference type="RefSeq" id="WP_235311419.1">
    <property type="nucleotide sequence ID" value="NZ_JAKGAS010000003.1"/>
</dbReference>
<dbReference type="InterPro" id="IPR000917">
    <property type="entry name" value="Sulfatase_N"/>
</dbReference>
<evidence type="ECO:0000313" key="4">
    <source>
        <dbReference type="EMBL" id="MCF2947888.1"/>
    </source>
</evidence>
<comment type="caution">
    <text evidence="4">The sequence shown here is derived from an EMBL/GenBank/DDBJ whole genome shotgun (WGS) entry which is preliminary data.</text>
</comment>
<keyword evidence="5" id="KW-1185">Reference proteome</keyword>
<dbReference type="PROSITE" id="PS00149">
    <property type="entry name" value="SULFATASE_2"/>
    <property type="match status" value="1"/>
</dbReference>
<dbReference type="PANTHER" id="PTHR43751">
    <property type="entry name" value="SULFATASE"/>
    <property type="match status" value="1"/>
</dbReference>
<dbReference type="Gene3D" id="3.30.1120.10">
    <property type="match status" value="1"/>
</dbReference>